<dbReference type="Pfam" id="PF01575">
    <property type="entry name" value="MaoC_dehydratas"/>
    <property type="match status" value="1"/>
</dbReference>
<reference evidence="2 3" key="1">
    <citation type="submission" date="2024-06" db="EMBL/GenBank/DDBJ databases">
        <title>Genomic Encyclopedia of Type Strains, Phase IV (KMG-IV): sequencing the most valuable type-strain genomes for metagenomic binning, comparative biology and taxonomic classification.</title>
        <authorList>
            <person name="Goeker M."/>
        </authorList>
    </citation>
    <scope>NUCLEOTIDE SEQUENCE [LARGE SCALE GENOMIC DNA]</scope>
    <source>
        <strain evidence="2 3">DSM 29780</strain>
    </source>
</reference>
<sequence>MRFEDLWPRNTASEIGSYHFTPEKIIEFASKFDPQYFHLDAERARESVLGGLCASGWHICSAWMGLNVAYMFGEFKRMAKDGHQPPKLGPALGFRDLRWRLPVFAGDTVTYSNTLTRTVRAPNHADRLLHDVTCEGRNQDGKIVVSFTPTVIEFI</sequence>
<feature type="domain" description="MaoC-like" evidence="1">
    <location>
        <begin position="18"/>
        <end position="112"/>
    </location>
</feature>
<dbReference type="Proteomes" id="UP001549047">
    <property type="component" value="Unassembled WGS sequence"/>
</dbReference>
<accession>A0ABV2IV30</accession>
<dbReference type="RefSeq" id="WP_354554544.1">
    <property type="nucleotide sequence ID" value="NZ_JBEPMB010000001.1"/>
</dbReference>
<evidence type="ECO:0000259" key="1">
    <source>
        <dbReference type="Pfam" id="PF01575"/>
    </source>
</evidence>
<evidence type="ECO:0000313" key="2">
    <source>
        <dbReference type="EMBL" id="MET3611981.1"/>
    </source>
</evidence>
<protein>
    <submittedName>
        <fullName evidence="2">Acyl dehydratase</fullName>
    </submittedName>
</protein>
<dbReference type="Gene3D" id="3.10.129.10">
    <property type="entry name" value="Hotdog Thioesterase"/>
    <property type="match status" value="1"/>
</dbReference>
<gene>
    <name evidence="2" type="ORF">ABID16_000286</name>
</gene>
<dbReference type="InterPro" id="IPR029069">
    <property type="entry name" value="HotDog_dom_sf"/>
</dbReference>
<evidence type="ECO:0000313" key="3">
    <source>
        <dbReference type="Proteomes" id="UP001549047"/>
    </source>
</evidence>
<name>A0ABV2IV30_9HYPH</name>
<proteinExistence type="predicted"/>
<dbReference type="SUPFAM" id="SSF54637">
    <property type="entry name" value="Thioesterase/thiol ester dehydrase-isomerase"/>
    <property type="match status" value="1"/>
</dbReference>
<comment type="caution">
    <text evidence="2">The sequence shown here is derived from an EMBL/GenBank/DDBJ whole genome shotgun (WGS) entry which is preliminary data.</text>
</comment>
<dbReference type="InterPro" id="IPR002539">
    <property type="entry name" value="MaoC-like_dom"/>
</dbReference>
<keyword evidence="3" id="KW-1185">Reference proteome</keyword>
<dbReference type="EMBL" id="JBEPMB010000001">
    <property type="protein sequence ID" value="MET3611981.1"/>
    <property type="molecule type" value="Genomic_DNA"/>
</dbReference>
<organism evidence="2 3">
    <name type="scientific">Rhizobium aquaticum</name>
    <dbReference type="NCBI Taxonomy" id="1549636"/>
    <lineage>
        <taxon>Bacteria</taxon>
        <taxon>Pseudomonadati</taxon>
        <taxon>Pseudomonadota</taxon>
        <taxon>Alphaproteobacteria</taxon>
        <taxon>Hyphomicrobiales</taxon>
        <taxon>Rhizobiaceae</taxon>
        <taxon>Rhizobium/Agrobacterium group</taxon>
        <taxon>Rhizobium</taxon>
    </lineage>
</organism>